<name>A9WWQ8_BRUSI</name>
<dbReference type="EMBL" id="CP000912">
    <property type="protein sequence ID" value="ABY40194.1"/>
    <property type="molecule type" value="Genomic_DNA"/>
</dbReference>
<dbReference type="KEGG" id="bmt:BSUIS_B1260"/>
<evidence type="ECO:0000313" key="1">
    <source>
        <dbReference type="EMBL" id="ABY40194.1"/>
    </source>
</evidence>
<gene>
    <name evidence="1" type="ordered locus">BSUIS_B1260</name>
</gene>
<organism evidence="1 2">
    <name type="scientific">Brucella suis (strain ATCC 23445 / NCTC 10510)</name>
    <dbReference type="NCBI Taxonomy" id="470137"/>
    <lineage>
        <taxon>Bacteria</taxon>
        <taxon>Pseudomonadati</taxon>
        <taxon>Pseudomonadota</taxon>
        <taxon>Alphaproteobacteria</taxon>
        <taxon>Hyphomicrobiales</taxon>
        <taxon>Brucellaceae</taxon>
        <taxon>Brucella/Ochrobactrum group</taxon>
        <taxon>Brucella</taxon>
    </lineage>
</organism>
<sequence>MLRSGGRSGFSMGDPGTDCAFWNISGKSVKRSHAVKGRGGEARIPAIGRTQAVVG</sequence>
<dbReference type="HOGENOM" id="CLU_3213350_0_0_5"/>
<accession>A9WWQ8</accession>
<dbReference type="Proteomes" id="UP000008545">
    <property type="component" value="Chromosome II"/>
</dbReference>
<protein>
    <submittedName>
        <fullName evidence="1">Uncharacterized protein</fullName>
    </submittedName>
</protein>
<evidence type="ECO:0000313" key="2">
    <source>
        <dbReference type="Proteomes" id="UP000008545"/>
    </source>
</evidence>
<proteinExistence type="predicted"/>
<reference evidence="1 2" key="1">
    <citation type="submission" date="2007-12" db="EMBL/GenBank/DDBJ databases">
        <title>Brucella suis ATCC 23445 whole genome shotgun sequencing project.</title>
        <authorList>
            <person name="Setubal J.C."/>
            <person name="Bowns C."/>
            <person name="Boyle S."/>
            <person name="Crasta O.R."/>
            <person name="Czar M.J."/>
            <person name="Dharmanolla C."/>
            <person name="Gillespie J.J."/>
            <person name="Kenyon R.W."/>
            <person name="Lu J."/>
            <person name="Mane S."/>
            <person name="Mohapatra S."/>
            <person name="Nagrani S."/>
            <person name="Purkayastha A."/>
            <person name="Rajasimha H.K."/>
            <person name="Shallom J.M."/>
            <person name="Shallom S."/>
            <person name="Shukla M."/>
            <person name="Snyder E.E."/>
            <person name="Sobral B.W."/>
            <person name="Wattam A.R."/>
            <person name="Will R."/>
            <person name="Williams K."/>
            <person name="Yoo H."/>
            <person name="Bruce D."/>
            <person name="Detter C."/>
            <person name="Munk C."/>
            <person name="Brettin T.S."/>
        </authorList>
    </citation>
    <scope>NUCLEOTIDE SEQUENCE [LARGE SCALE GENOMIC DNA]</scope>
    <source>
        <strain evidence="2">ATCC 23445 / NCTC 10510</strain>
    </source>
</reference>
<dbReference type="AlphaFoldDB" id="A9WWQ8"/>